<evidence type="ECO:0000256" key="7">
    <source>
        <dbReference type="ARBA" id="ARBA00023136"/>
    </source>
</evidence>
<comment type="subcellular location">
    <subcellularLocation>
        <location evidence="1">Cell membrane</location>
        <topology evidence="1">Multi-pass membrane protein</topology>
    </subcellularLocation>
</comment>
<evidence type="ECO:0000256" key="4">
    <source>
        <dbReference type="ARBA" id="ARBA00022692"/>
    </source>
</evidence>
<dbReference type="Pfam" id="PF09721">
    <property type="entry name" value="Exosortase_EpsH"/>
    <property type="match status" value="1"/>
</dbReference>
<feature type="transmembrane region" description="Helical" evidence="9">
    <location>
        <begin position="130"/>
        <end position="163"/>
    </location>
</feature>
<evidence type="ECO:0000256" key="2">
    <source>
        <dbReference type="ARBA" id="ARBA00022475"/>
    </source>
</evidence>
<dbReference type="InterPro" id="IPR019127">
    <property type="entry name" value="Exosortase"/>
</dbReference>
<dbReference type="EMBL" id="JAAKYA010000052">
    <property type="protein sequence ID" value="NGO39233.1"/>
    <property type="molecule type" value="Genomic_DNA"/>
</dbReference>
<feature type="transmembrane region" description="Helical" evidence="9">
    <location>
        <begin position="31"/>
        <end position="50"/>
    </location>
</feature>
<dbReference type="Proteomes" id="UP000477311">
    <property type="component" value="Unassembled WGS sequence"/>
</dbReference>
<gene>
    <name evidence="10" type="ORF">G4L39_07455</name>
</gene>
<reference evidence="10 11" key="1">
    <citation type="submission" date="2020-02" db="EMBL/GenBank/DDBJ databases">
        <title>Draft genome sequence of Limisphaera ngatamarikiensis NGM72.4T, a thermophilic Verrucomicrobia grouped in subdivision 3.</title>
        <authorList>
            <person name="Carere C.R."/>
            <person name="Steen J."/>
            <person name="Hugenholtz P."/>
            <person name="Stott M.B."/>
        </authorList>
    </citation>
    <scope>NUCLEOTIDE SEQUENCE [LARGE SCALE GENOMIC DNA]</scope>
    <source>
        <strain evidence="10 11">NGM72.4</strain>
    </source>
</reference>
<feature type="transmembrane region" description="Helical" evidence="9">
    <location>
        <begin position="288"/>
        <end position="307"/>
    </location>
</feature>
<evidence type="ECO:0000313" key="11">
    <source>
        <dbReference type="Proteomes" id="UP000477311"/>
    </source>
</evidence>
<evidence type="ECO:0000256" key="5">
    <source>
        <dbReference type="ARBA" id="ARBA00022801"/>
    </source>
</evidence>
<sequence>MSDPTSTSLFSRISDTARLWRNPEGRPVERALVWFAVYAVVLTLVFLRPLSDYARFAWRTELYSHVFLVPLVSIYLIRQGWASRPGRVRGSPVLAIVPAVLGGVALRAGGWLGQRGLLPEACDQLLWPVLGWWCFLWAGLLALVGAGFVRAYLLPVLLTVFVLPMPSGLRDAVEIFLQHASAEAAAWMFWLTGTTLYRDGLIFQLPGLTIMVAQECSGVRSTYVLFIVSWVAAYWFLRSHGLRAVLVASVIPLAILRNAFRIVTISLLTLHVDPRVIDSPLHSQGGPIFFALSLIPFLALVWGLRWWEQRRAGAGGPALAAAPGGVGAGVTSGIGAGDPPRAGDGKTGVTS</sequence>
<feature type="transmembrane region" description="Helical" evidence="9">
    <location>
        <begin position="217"/>
        <end position="237"/>
    </location>
</feature>
<keyword evidence="3" id="KW-0645">Protease</keyword>
<dbReference type="InterPro" id="IPR026392">
    <property type="entry name" value="Exo/Archaeosortase_dom"/>
</dbReference>
<feature type="transmembrane region" description="Helical" evidence="9">
    <location>
        <begin position="62"/>
        <end position="81"/>
    </location>
</feature>
<proteinExistence type="predicted"/>
<keyword evidence="4 9" id="KW-0812">Transmembrane</keyword>
<evidence type="ECO:0000256" key="3">
    <source>
        <dbReference type="ARBA" id="ARBA00022670"/>
    </source>
</evidence>
<dbReference type="RefSeq" id="WP_165107133.1">
    <property type="nucleotide sequence ID" value="NZ_JAAKYA010000052.1"/>
</dbReference>
<dbReference type="GO" id="GO:0008233">
    <property type="term" value="F:peptidase activity"/>
    <property type="evidence" value="ECO:0007669"/>
    <property type="project" value="UniProtKB-KW"/>
</dbReference>
<keyword evidence="6 9" id="KW-1133">Transmembrane helix</keyword>
<evidence type="ECO:0000313" key="10">
    <source>
        <dbReference type="EMBL" id="NGO39233.1"/>
    </source>
</evidence>
<dbReference type="GO" id="GO:0006508">
    <property type="term" value="P:proteolysis"/>
    <property type="evidence" value="ECO:0007669"/>
    <property type="project" value="UniProtKB-KW"/>
</dbReference>
<keyword evidence="11" id="KW-1185">Reference proteome</keyword>
<feature type="transmembrane region" description="Helical" evidence="9">
    <location>
        <begin position="93"/>
        <end position="110"/>
    </location>
</feature>
<dbReference type="AlphaFoldDB" id="A0A6M1RNH9"/>
<evidence type="ECO:0008006" key="12">
    <source>
        <dbReference type="Google" id="ProtNLM"/>
    </source>
</evidence>
<feature type="region of interest" description="Disordered" evidence="8">
    <location>
        <begin position="331"/>
        <end position="351"/>
    </location>
</feature>
<organism evidence="10 11">
    <name type="scientific">Limisphaera ngatamarikiensis</name>
    <dbReference type="NCBI Taxonomy" id="1324935"/>
    <lineage>
        <taxon>Bacteria</taxon>
        <taxon>Pseudomonadati</taxon>
        <taxon>Verrucomicrobiota</taxon>
        <taxon>Verrucomicrobiia</taxon>
        <taxon>Limisphaerales</taxon>
        <taxon>Limisphaeraceae</taxon>
        <taxon>Limisphaera</taxon>
    </lineage>
</organism>
<evidence type="ECO:0000256" key="9">
    <source>
        <dbReference type="SAM" id="Phobius"/>
    </source>
</evidence>
<evidence type="ECO:0000256" key="1">
    <source>
        <dbReference type="ARBA" id="ARBA00004651"/>
    </source>
</evidence>
<dbReference type="GO" id="GO:0005886">
    <property type="term" value="C:plasma membrane"/>
    <property type="evidence" value="ECO:0007669"/>
    <property type="project" value="UniProtKB-SubCell"/>
</dbReference>
<evidence type="ECO:0000256" key="6">
    <source>
        <dbReference type="ARBA" id="ARBA00022989"/>
    </source>
</evidence>
<dbReference type="NCBIfam" id="TIGR04178">
    <property type="entry name" value="exo_archaeo"/>
    <property type="match status" value="1"/>
</dbReference>
<name>A0A6M1RNH9_9BACT</name>
<accession>A0A6M1RNH9</accession>
<keyword evidence="2" id="KW-1003">Cell membrane</keyword>
<keyword evidence="5" id="KW-0378">Hydrolase</keyword>
<comment type="caution">
    <text evidence="10">The sequence shown here is derived from an EMBL/GenBank/DDBJ whole genome shotgun (WGS) entry which is preliminary data.</text>
</comment>
<feature type="transmembrane region" description="Helical" evidence="9">
    <location>
        <begin position="244"/>
        <end position="268"/>
    </location>
</feature>
<keyword evidence="7 9" id="KW-0472">Membrane</keyword>
<protein>
    <recommendedName>
        <fullName evidence="12">Exosortase/archaeosortase family protein</fullName>
    </recommendedName>
</protein>
<evidence type="ECO:0000256" key="8">
    <source>
        <dbReference type="SAM" id="MobiDB-lite"/>
    </source>
</evidence>